<gene>
    <name evidence="1" type="ORF">CEXT_110201</name>
</gene>
<comment type="caution">
    <text evidence="1">The sequence shown here is derived from an EMBL/GenBank/DDBJ whole genome shotgun (WGS) entry which is preliminary data.</text>
</comment>
<protein>
    <submittedName>
        <fullName evidence="1">Uncharacterized protein</fullName>
    </submittedName>
</protein>
<reference evidence="1 2" key="1">
    <citation type="submission" date="2021-06" db="EMBL/GenBank/DDBJ databases">
        <title>Caerostris extrusa draft genome.</title>
        <authorList>
            <person name="Kono N."/>
            <person name="Arakawa K."/>
        </authorList>
    </citation>
    <scope>NUCLEOTIDE SEQUENCE [LARGE SCALE GENOMIC DNA]</scope>
</reference>
<sequence length="112" mass="12455">MALTFAECVTGNSEHDDSTSRWTRLVLLSFVHNVNDPLNRQTVKLDRGGSITHHALNRELTISIANLDQLTRKKRSAGESAALQQITSEVLVMGSGVWPKVCSVHPHFVLMY</sequence>
<accession>A0AAV4YFI5</accession>
<evidence type="ECO:0000313" key="1">
    <source>
        <dbReference type="EMBL" id="GIZ05156.1"/>
    </source>
</evidence>
<dbReference type="EMBL" id="BPLR01019225">
    <property type="protein sequence ID" value="GIZ05156.1"/>
    <property type="molecule type" value="Genomic_DNA"/>
</dbReference>
<evidence type="ECO:0000313" key="2">
    <source>
        <dbReference type="Proteomes" id="UP001054945"/>
    </source>
</evidence>
<dbReference type="Proteomes" id="UP001054945">
    <property type="component" value="Unassembled WGS sequence"/>
</dbReference>
<organism evidence="1 2">
    <name type="scientific">Caerostris extrusa</name>
    <name type="common">Bark spider</name>
    <name type="synonym">Caerostris bankana</name>
    <dbReference type="NCBI Taxonomy" id="172846"/>
    <lineage>
        <taxon>Eukaryota</taxon>
        <taxon>Metazoa</taxon>
        <taxon>Ecdysozoa</taxon>
        <taxon>Arthropoda</taxon>
        <taxon>Chelicerata</taxon>
        <taxon>Arachnida</taxon>
        <taxon>Araneae</taxon>
        <taxon>Araneomorphae</taxon>
        <taxon>Entelegynae</taxon>
        <taxon>Araneoidea</taxon>
        <taxon>Araneidae</taxon>
        <taxon>Caerostris</taxon>
    </lineage>
</organism>
<name>A0AAV4YFI5_CAEEX</name>
<proteinExistence type="predicted"/>
<keyword evidence="2" id="KW-1185">Reference proteome</keyword>
<dbReference type="AlphaFoldDB" id="A0AAV4YFI5"/>